<name>A0A3G2L7H7_9FLAO</name>
<evidence type="ECO:0000256" key="1">
    <source>
        <dbReference type="SAM" id="SignalP"/>
    </source>
</evidence>
<dbReference type="OrthoDB" id="1393025at2"/>
<keyword evidence="1" id="KW-0732">Signal</keyword>
<dbReference type="GO" id="GO:0042834">
    <property type="term" value="F:peptidoglycan binding"/>
    <property type="evidence" value="ECO:0007669"/>
    <property type="project" value="InterPro"/>
</dbReference>
<dbReference type="Pfam" id="PF11751">
    <property type="entry name" value="PorP_SprF"/>
    <property type="match status" value="1"/>
</dbReference>
<accession>A0A3G2L7H7</accession>
<evidence type="ECO:0000313" key="3">
    <source>
        <dbReference type="EMBL" id="AYN68227.1"/>
    </source>
</evidence>
<dbReference type="KEGG" id="emar:D1013_12995"/>
<evidence type="ECO:0000313" key="4">
    <source>
        <dbReference type="Proteomes" id="UP000276309"/>
    </source>
</evidence>
<keyword evidence="4" id="KW-1185">Reference proteome</keyword>
<dbReference type="NCBIfam" id="TIGR03519">
    <property type="entry name" value="T9SS_PorP_fam"/>
    <property type="match status" value="1"/>
</dbReference>
<feature type="domain" description="SPOR" evidence="2">
    <location>
        <begin position="549"/>
        <end position="605"/>
    </location>
</feature>
<organism evidence="3 4">
    <name type="scientific">Euzebyella marina</name>
    <dbReference type="NCBI Taxonomy" id="1761453"/>
    <lineage>
        <taxon>Bacteria</taxon>
        <taxon>Pseudomonadati</taxon>
        <taxon>Bacteroidota</taxon>
        <taxon>Flavobacteriia</taxon>
        <taxon>Flavobacteriales</taxon>
        <taxon>Flavobacteriaceae</taxon>
        <taxon>Euzebyella</taxon>
    </lineage>
</organism>
<protein>
    <submittedName>
        <fullName evidence="3">Type IX secretion system membrane protein PorP/SprF</fullName>
    </submittedName>
</protein>
<dbReference type="Proteomes" id="UP000276309">
    <property type="component" value="Chromosome"/>
</dbReference>
<dbReference type="InterPro" id="IPR007730">
    <property type="entry name" value="SPOR-like_dom"/>
</dbReference>
<gene>
    <name evidence="3" type="ORF">D1013_12995</name>
</gene>
<dbReference type="AlphaFoldDB" id="A0A3G2L7H7"/>
<proteinExistence type="predicted"/>
<dbReference type="EMBL" id="CP032050">
    <property type="protein sequence ID" value="AYN68227.1"/>
    <property type="molecule type" value="Genomic_DNA"/>
</dbReference>
<reference evidence="3 4" key="1">
    <citation type="submission" date="2018-08" db="EMBL/GenBank/DDBJ databases">
        <title>The reduced genetic potential of extracellular carbohydrate catabolism in Euzebyella marina RN62, a Flavobacteriia bacterium isolated from the hadal water.</title>
        <authorList>
            <person name="Xue C."/>
        </authorList>
    </citation>
    <scope>NUCLEOTIDE SEQUENCE [LARGE SCALE GENOMIC DNA]</scope>
    <source>
        <strain evidence="3 4">RN62</strain>
    </source>
</reference>
<feature type="signal peptide" evidence="1">
    <location>
        <begin position="1"/>
        <end position="30"/>
    </location>
</feature>
<dbReference type="Pfam" id="PF05036">
    <property type="entry name" value="SPOR"/>
    <property type="match status" value="1"/>
</dbReference>
<sequence length="636" mass="72185">MSYNCNTTKRTVLFLLFCAYIGIQMGKAQEAPTTQFNSKSTYHNQLFYNRFLINPTFSLVRENKSYINILHRNQYATFEDNDQNYFLGFSNRMNNNTALGISVYSQWSGVVQEFGFNANYATAVKLGDKQKLTFGTNVTYYSEGLDRNRIIAVENDNKILDSKKENKVAIQPGVTLSWGSFDFGLYATDLFKYNQTANSFMTNLSTKSVKASVQYSYGFMANRGLFADARLMPLVQVGQNIDGSIDYVGSILLDMPTFGWFQANYDDTYGLSGGLGFNLSKRMSLGYILEKDLNQDDADLGWNHEVSLAYNFNDNRETVNSLVDASNDAQIDRIVRNYEEQILKLKEENEMARANNRTTLKKEATSSLAVKDESNALAYENRLILDEMILRQDSIDAARDAAFEARLASLVDVLKDEIRQVKGSGVESKEEKGGTRTYYTGVAVKSMEKKATETRLAKAEPNEVKQVDVAEEQSDAIENAVVENEIHKSVDAFFNQREEARKLQREQRVAQSESKPLKEANTNVAEDLKEQVDLPIRVLNQADIVGVQSGYYVIANVYSNKKYMNAFMDSLKKQGLEAGQFYNKENGLYYVYLADYNFKEDAKTAYISNMNGKYLNEKWIMQVDDQSAIVHNSYDD</sequence>
<dbReference type="RefSeq" id="WP_121849242.1">
    <property type="nucleotide sequence ID" value="NZ_CP032050.1"/>
</dbReference>
<evidence type="ECO:0000259" key="2">
    <source>
        <dbReference type="Pfam" id="PF05036"/>
    </source>
</evidence>
<dbReference type="InterPro" id="IPR019861">
    <property type="entry name" value="PorP/SprF_Bacteroidetes"/>
</dbReference>
<feature type="chain" id="PRO_5017951357" evidence="1">
    <location>
        <begin position="31"/>
        <end position="636"/>
    </location>
</feature>